<name>A0ACD3ST66_9BURK</name>
<protein>
    <submittedName>
        <fullName evidence="1">Ligase</fullName>
    </submittedName>
</protein>
<proteinExistence type="predicted"/>
<sequence length="574" mass="63791">MPFVVAIHRQPLSTFSGEWWAAALWTLSLVYLLWTRKQYAHMPAVPPVVLFPLALAVITAVQFLWIRPFQNDLAGLTPLVFLLGAAAILCGYLVRGRDEALHAATMIAGALLVASLLGVAAQVVQLFRAEFSFFGLVSEYFPTEQRRLWGNLNQPNHQATVHGLGLAALVYLAAARRLRLSVALVPAVCLVFGIILTGSRTGVVHLGLATLLGLMLAGLSWEFATSRRRRAALVFFSLALVPMYFFLQPLVLEASREFGWKLFDAVARLEEGDAGSARAALWRHAWTMFMAHPWFGVGWMEFGIEQWRQLRSVGMTVELAQQAHNQVLDLLAKTGALGAGSVLLTLGAWFWRVLRMTIGAVGTADRARRPAMLLGLSWLAMLCAHSMLEYPLHYLYFFLLFCFLLGWLEPGGWPLRGTWGRLASWRGWAVVCAVVGGAGLAAVMIDYQRAEDVTRAATFNPTVPVRPRFWFRDIAEQRQTARMPLSRANAAEALARHLTALRVLPTPSLIQRTALLTAMQGDTAAAQRMIEDLRFYYWINPVGERFQTLRLCATLPAAERPQPYCTPPELPAGR</sequence>
<reference evidence="1" key="1">
    <citation type="submission" date="2019-05" db="EMBL/GenBank/DDBJ databases">
        <title>Revised genome assembly of Burkholderiaceae (previously Ralstonia) sp. PBA.</title>
        <authorList>
            <person name="Gan H.M."/>
        </authorList>
    </citation>
    <scope>NUCLEOTIDE SEQUENCE</scope>
    <source>
        <strain evidence="1">PBA</strain>
    </source>
</reference>
<gene>
    <name evidence="1" type="ORF">MW7_002435</name>
</gene>
<evidence type="ECO:0000313" key="1">
    <source>
        <dbReference type="EMBL" id="TMS59479.1"/>
    </source>
</evidence>
<keyword evidence="2" id="KW-1185">Reference proteome</keyword>
<organism evidence="1 2">
    <name type="scientific">Imbroritus primus</name>
    <dbReference type="NCBI Taxonomy" id="3058603"/>
    <lineage>
        <taxon>Bacteria</taxon>
        <taxon>Pseudomonadati</taxon>
        <taxon>Pseudomonadota</taxon>
        <taxon>Betaproteobacteria</taxon>
        <taxon>Burkholderiales</taxon>
        <taxon>Burkholderiaceae</taxon>
        <taxon>Imbroritus</taxon>
    </lineage>
</organism>
<accession>A0ACD3ST66</accession>
<comment type="caution">
    <text evidence="1">The sequence shown here is derived from an EMBL/GenBank/DDBJ whole genome shotgun (WGS) entry which is preliminary data.</text>
</comment>
<dbReference type="Proteomes" id="UP000004277">
    <property type="component" value="Unassembled WGS sequence"/>
</dbReference>
<evidence type="ECO:0000313" key="2">
    <source>
        <dbReference type="Proteomes" id="UP000004277"/>
    </source>
</evidence>
<dbReference type="EMBL" id="AKCV02000007">
    <property type="protein sequence ID" value="TMS59479.1"/>
    <property type="molecule type" value="Genomic_DNA"/>
</dbReference>
<keyword evidence="1" id="KW-0436">Ligase</keyword>